<keyword evidence="5 7" id="KW-1015">Disulfide bond</keyword>
<feature type="domain" description="EGF-like" evidence="9">
    <location>
        <begin position="138"/>
        <end position="174"/>
    </location>
</feature>
<dbReference type="GO" id="GO:0060218">
    <property type="term" value="P:hematopoietic stem cell differentiation"/>
    <property type="evidence" value="ECO:0007669"/>
    <property type="project" value="UniProtKB-ARBA"/>
</dbReference>
<evidence type="ECO:0000256" key="5">
    <source>
        <dbReference type="ARBA" id="ARBA00023157"/>
    </source>
</evidence>
<feature type="disulfide bond" evidence="7">
    <location>
        <begin position="462"/>
        <end position="471"/>
    </location>
</feature>
<evidence type="ECO:0000256" key="6">
    <source>
        <dbReference type="ARBA" id="ARBA00023180"/>
    </source>
</evidence>
<protein>
    <recommendedName>
        <fullName evidence="12">Protein eyes shut homolog</fullName>
    </recommendedName>
</protein>
<dbReference type="PROSITE" id="PS50025">
    <property type="entry name" value="LAM_G_DOMAIN"/>
    <property type="match status" value="5"/>
</dbReference>
<dbReference type="SUPFAM" id="SSF57196">
    <property type="entry name" value="EGF/Laminin"/>
    <property type="match status" value="14"/>
</dbReference>
<dbReference type="SMART" id="SM00179">
    <property type="entry name" value="EGF_CA"/>
    <property type="match status" value="16"/>
</dbReference>
<feature type="domain" description="EGF-like" evidence="9">
    <location>
        <begin position="436"/>
        <end position="472"/>
    </location>
</feature>
<feature type="domain" description="EGF-like" evidence="9">
    <location>
        <begin position="1649"/>
        <end position="1685"/>
    </location>
</feature>
<dbReference type="PANTHER" id="PTHR24049">
    <property type="entry name" value="CRUMBS FAMILY MEMBER"/>
    <property type="match status" value="1"/>
</dbReference>
<comment type="caution">
    <text evidence="7">Lacks conserved residue(s) required for the propagation of feature annotation.</text>
</comment>
<dbReference type="Gene3D" id="2.60.120.200">
    <property type="match status" value="5"/>
</dbReference>
<dbReference type="InterPro" id="IPR001881">
    <property type="entry name" value="EGF-like_Ca-bd_dom"/>
</dbReference>
<keyword evidence="2" id="KW-0732">Signal</keyword>
<comment type="caution">
    <text evidence="10">The sequence shown here is derived from an EMBL/GenBank/DDBJ whole genome shotgun (WGS) entry which is preliminary data.</text>
</comment>
<evidence type="ECO:0000256" key="2">
    <source>
        <dbReference type="ARBA" id="ARBA00022729"/>
    </source>
</evidence>
<dbReference type="FunFam" id="2.10.25.10:FF:000122">
    <property type="entry name" value="Protein crumbs homolog 2"/>
    <property type="match status" value="1"/>
</dbReference>
<dbReference type="FunFam" id="2.10.25.10:FF:000508">
    <property type="entry name" value="Eyes shut homolog"/>
    <property type="match status" value="1"/>
</dbReference>
<feature type="disulfide bond" evidence="7">
    <location>
        <begin position="1368"/>
        <end position="1377"/>
    </location>
</feature>
<evidence type="ECO:0000313" key="11">
    <source>
        <dbReference type="Proteomes" id="UP001557470"/>
    </source>
</evidence>
<dbReference type="SMART" id="SM00181">
    <property type="entry name" value="EGF"/>
    <property type="match status" value="19"/>
</dbReference>
<feature type="domain" description="EGF-like" evidence="9">
    <location>
        <begin position="252"/>
        <end position="288"/>
    </location>
</feature>
<dbReference type="InterPro" id="IPR049883">
    <property type="entry name" value="NOTCH1_EGF-like"/>
</dbReference>
<dbReference type="PRINTS" id="PR00010">
    <property type="entry name" value="EGFBLOOD"/>
</dbReference>
<feature type="disulfide bond" evidence="7">
    <location>
        <begin position="501"/>
        <end position="510"/>
    </location>
</feature>
<evidence type="ECO:0000256" key="3">
    <source>
        <dbReference type="ARBA" id="ARBA00022737"/>
    </source>
</evidence>
<dbReference type="FunFam" id="2.10.25.10:FF:000373">
    <property type="entry name" value="sushi, nidogen and EGF-like domain-containing protein 1"/>
    <property type="match status" value="1"/>
</dbReference>
<dbReference type="InterPro" id="IPR051022">
    <property type="entry name" value="Notch_Cell-Fate_Det"/>
</dbReference>
<feature type="domain" description="EGF-like" evidence="9">
    <location>
        <begin position="1"/>
        <end position="17"/>
    </location>
</feature>
<feature type="domain" description="Laminin G" evidence="8">
    <location>
        <begin position="1692"/>
        <end position="1878"/>
    </location>
</feature>
<accession>A0ABD0WV82</accession>
<dbReference type="EMBL" id="JAGEUA010000004">
    <property type="protein sequence ID" value="KAL0983882.1"/>
    <property type="molecule type" value="Genomic_DNA"/>
</dbReference>
<feature type="disulfide bond" evidence="7">
    <location>
        <begin position="126"/>
        <end position="135"/>
    </location>
</feature>
<feature type="domain" description="EGF-like" evidence="9">
    <location>
        <begin position="19"/>
        <end position="55"/>
    </location>
</feature>
<feature type="domain" description="Laminin G" evidence="8">
    <location>
        <begin position="1151"/>
        <end position="1341"/>
    </location>
</feature>
<evidence type="ECO:0008006" key="12">
    <source>
        <dbReference type="Google" id="ProtNLM"/>
    </source>
</evidence>
<feature type="disulfide bond" evidence="7">
    <location>
        <begin position="294"/>
        <end position="304"/>
    </location>
</feature>
<name>A0ABD0WV82_UMBPY</name>
<feature type="disulfide bond" evidence="7">
    <location>
        <begin position="66"/>
        <end position="83"/>
    </location>
</feature>
<feature type="disulfide bond" evidence="7">
    <location>
        <begin position="164"/>
        <end position="173"/>
    </location>
</feature>
<dbReference type="FunFam" id="2.10.25.10:FF:000031">
    <property type="entry name" value="neurogenic locus notch homolog protein 3"/>
    <property type="match status" value="1"/>
</dbReference>
<dbReference type="InterPro" id="IPR000152">
    <property type="entry name" value="EGF-type_Asp/Asn_hydroxyl_site"/>
</dbReference>
<feature type="domain" description="EGF-like" evidence="9">
    <location>
        <begin position="828"/>
        <end position="869"/>
    </location>
</feature>
<dbReference type="FunFam" id="2.60.120.200:FF:000190">
    <property type="entry name" value="Protein eyes shut homolog"/>
    <property type="match status" value="1"/>
</dbReference>
<dbReference type="InterPro" id="IPR001791">
    <property type="entry name" value="Laminin_G"/>
</dbReference>
<dbReference type="Pfam" id="PF07645">
    <property type="entry name" value="EGF_CA"/>
    <property type="match status" value="1"/>
</dbReference>
<dbReference type="SMART" id="SM00282">
    <property type="entry name" value="LamG"/>
    <property type="match status" value="5"/>
</dbReference>
<dbReference type="Pfam" id="PF00054">
    <property type="entry name" value="Laminin_G_1"/>
    <property type="match status" value="1"/>
</dbReference>
<dbReference type="PROSITE" id="PS00022">
    <property type="entry name" value="EGF_1"/>
    <property type="match status" value="20"/>
</dbReference>
<feature type="domain" description="EGF-like" evidence="9">
    <location>
        <begin position="1608"/>
        <end position="1648"/>
    </location>
</feature>
<feature type="domain" description="EGF-like" evidence="9">
    <location>
        <begin position="354"/>
        <end position="390"/>
    </location>
</feature>
<feature type="domain" description="EGF-like" evidence="9">
    <location>
        <begin position="290"/>
        <end position="325"/>
    </location>
</feature>
<feature type="domain" description="EGF-like" evidence="9">
    <location>
        <begin position="176"/>
        <end position="212"/>
    </location>
</feature>
<feature type="domain" description="EGF-like" evidence="9">
    <location>
        <begin position="1385"/>
        <end position="1421"/>
    </location>
</feature>
<feature type="disulfide bond" evidence="7">
    <location>
        <begin position="1093"/>
        <end position="1102"/>
    </location>
</feature>
<dbReference type="FunFam" id="2.60.120.200:FF:000210">
    <property type="entry name" value="Protein eyes shut homolog"/>
    <property type="match status" value="1"/>
</dbReference>
<evidence type="ECO:0000256" key="1">
    <source>
        <dbReference type="ARBA" id="ARBA00022536"/>
    </source>
</evidence>
<dbReference type="FunFam" id="2.10.25.10:FF:000591">
    <property type="entry name" value="Protein eyes shut homolog"/>
    <property type="match status" value="1"/>
</dbReference>
<evidence type="ECO:0000313" key="10">
    <source>
        <dbReference type="EMBL" id="KAL0983882.1"/>
    </source>
</evidence>
<feature type="disulfide bond" evidence="7">
    <location>
        <begin position="45"/>
        <end position="54"/>
    </location>
</feature>
<organism evidence="10 11">
    <name type="scientific">Umbra pygmaea</name>
    <name type="common">Eastern mudminnow</name>
    <dbReference type="NCBI Taxonomy" id="75934"/>
    <lineage>
        <taxon>Eukaryota</taxon>
        <taxon>Metazoa</taxon>
        <taxon>Chordata</taxon>
        <taxon>Craniata</taxon>
        <taxon>Vertebrata</taxon>
        <taxon>Euteleostomi</taxon>
        <taxon>Actinopterygii</taxon>
        <taxon>Neopterygii</taxon>
        <taxon>Teleostei</taxon>
        <taxon>Protacanthopterygii</taxon>
        <taxon>Esociformes</taxon>
        <taxon>Umbridae</taxon>
        <taxon>Umbra</taxon>
    </lineage>
</organism>
<dbReference type="InterPro" id="IPR000742">
    <property type="entry name" value="EGF"/>
</dbReference>
<feature type="disulfide bond" evidence="7">
    <location>
        <begin position="7"/>
        <end position="16"/>
    </location>
</feature>
<dbReference type="PROSITE" id="PS01187">
    <property type="entry name" value="EGF_CA"/>
    <property type="match status" value="3"/>
</dbReference>
<dbReference type="FunFam" id="2.60.120.200:FF:000183">
    <property type="entry name" value="Protein eyes shut homolog"/>
    <property type="match status" value="1"/>
</dbReference>
<proteinExistence type="predicted"/>
<dbReference type="GO" id="GO:0045597">
    <property type="term" value="P:positive regulation of cell differentiation"/>
    <property type="evidence" value="ECO:0007669"/>
    <property type="project" value="UniProtKB-ARBA"/>
</dbReference>
<feature type="domain" description="EGF-like" evidence="9">
    <location>
        <begin position="392"/>
        <end position="434"/>
    </location>
</feature>
<dbReference type="FunFam" id="2.10.25.10:FF:000472">
    <property type="entry name" value="Uncharacterized protein, isoform A"/>
    <property type="match status" value="3"/>
</dbReference>
<feature type="disulfide bond" evidence="7">
    <location>
        <begin position="85"/>
        <end position="94"/>
    </location>
</feature>
<dbReference type="Pfam" id="PF12661">
    <property type="entry name" value="hEGF"/>
    <property type="match status" value="5"/>
</dbReference>
<evidence type="ECO:0000256" key="7">
    <source>
        <dbReference type="PROSITE-ProRule" id="PRU00076"/>
    </source>
</evidence>
<evidence type="ECO:0000259" key="9">
    <source>
        <dbReference type="PROSITE" id="PS50026"/>
    </source>
</evidence>
<feature type="disulfide bond" evidence="7">
    <location>
        <begin position="278"/>
        <end position="287"/>
    </location>
</feature>
<keyword evidence="3" id="KW-0677">Repeat</keyword>
<dbReference type="Gene3D" id="2.10.25.10">
    <property type="entry name" value="Laminin"/>
    <property type="match status" value="19"/>
</dbReference>
<feature type="disulfide bond" evidence="7">
    <location>
        <begin position="240"/>
        <end position="249"/>
    </location>
</feature>
<dbReference type="FunFam" id="2.10.25.10:FF:000143">
    <property type="entry name" value="Protein crumbs 1"/>
    <property type="match status" value="2"/>
</dbReference>
<feature type="disulfide bond" evidence="7">
    <location>
        <begin position="202"/>
        <end position="211"/>
    </location>
</feature>
<dbReference type="GO" id="GO:0005886">
    <property type="term" value="C:plasma membrane"/>
    <property type="evidence" value="ECO:0007669"/>
    <property type="project" value="UniProtKB-ARBA"/>
</dbReference>
<feature type="disulfide bond" evidence="7">
    <location>
        <begin position="380"/>
        <end position="389"/>
    </location>
</feature>
<keyword evidence="6" id="KW-0325">Glycoprotein</keyword>
<dbReference type="GO" id="GO:0048589">
    <property type="term" value="P:developmental growth"/>
    <property type="evidence" value="ECO:0007669"/>
    <property type="project" value="UniProtKB-ARBA"/>
</dbReference>
<dbReference type="InterPro" id="IPR013320">
    <property type="entry name" value="ConA-like_dom_sf"/>
</dbReference>
<dbReference type="FunFam" id="2.10.25.10:FF:000327">
    <property type="entry name" value="neurogenic locus notch homolog protein 4"/>
    <property type="match status" value="1"/>
</dbReference>
<feature type="domain" description="Laminin G" evidence="8">
    <location>
        <begin position="1428"/>
        <end position="1612"/>
    </location>
</feature>
<dbReference type="CDD" id="cd00110">
    <property type="entry name" value="LamG"/>
    <property type="match status" value="5"/>
</dbReference>
<dbReference type="PROSITE" id="PS01186">
    <property type="entry name" value="EGF_2"/>
    <property type="match status" value="14"/>
</dbReference>
<feature type="domain" description="EGF-like" evidence="9">
    <location>
        <begin position="214"/>
        <end position="250"/>
    </location>
</feature>
<dbReference type="GO" id="GO:1901222">
    <property type="term" value="P:regulation of non-canonical NF-kappaB signal transduction"/>
    <property type="evidence" value="ECO:0007669"/>
    <property type="project" value="UniProtKB-ARBA"/>
</dbReference>
<dbReference type="PROSITE" id="PS50026">
    <property type="entry name" value="EGF_3"/>
    <property type="match status" value="20"/>
</dbReference>
<keyword evidence="11" id="KW-1185">Reference proteome</keyword>
<sequence>MSYECRCLPGWEGEFCQQEVDECSSEPCKNSAACTDLFNGYRCQCMRGWAGLDCSEDVNECHSQPCLNGAQCLESHLPGEFSCTCPPFFRGPLCSVPFDPCDPAHKHCLHNATCLRRSNGTAGCRCRPGFEGTRCEIDTEECISGPCQNQGRCLDGVNSYSCNCEPGFSGQHCEEDINECASDPCQSGGICQDLANRFRCNCPPGYFGTLCELDVNECEVSPCLHEGVCINKPGGFKCVCRPGYAGTWCELSIDECVSNPCQNGGSCVDEHNRYQCSCAVGFMGFHCEINIDECMSGPCLHGRCIDGVDEYYCQCEWGWTGDRCQINIDDHVFTLFKPVNRAFMRSGTDYGGEGLDECSSSPCLNGGSCVDLVDKYACFCLDGHSGKNCEIDVDICLESPTNVSLCLNAGTCLDGPGSNFTCSCTAGFIGDFCEVEVNECCSDPCIHGAVCQDLLNGYLCHCRAGWTGLHCELDVNECLSQPCNQGMCLQNEPGYGYTCFCRPGFVGNSCEHNYNDCLLQPCPEGYSCVDGINEVSCQPTDGDMLSENWESLFTPPPWDSLLPTSTLSPADSDAPTDPSYIHYSGDSYLEFEGIDLGANNNITVRFQTQKAQGTLLYVDQGADTRGFFFMKLFIQEGVLQYAFSCTQEEGIRRINTSIRVDDGAPYIVYVRQHLAPCEAEVVISGYEKVRSRPSNYWSGLTIQKTSHVFIGGLPRRYKPYQAAEPCSNYTGCIEIIEINKLQGFYTSSAIAGSNVGNCRSHWDPFGTPESFTQSPNVRAERPITTPSPSVQMSLQTTQSTITLRAVPIRPWQEAPATTQHPAAPTQPPTPVCHDALCRNSGSCRDLQRPNGAQFFHCDCPLHFTGRLCEKDTTIFIPFFNGTSYLELPSLASLLQTPNASQFPSPRPEDTILTLYLTVRTTAAQGTILYSQEENDGDRFLHVFLQDGIPVVKLGCSDVHTLKADAEKTINTNRLTAIAIRYQLPSSRSGGSCMIEITVDNGTAQRQEESLLQSVSEAPLGSIFLGDVPSHGYPAVGFVGCIQQLQVNSKEIYIAGEALGGRNIHNCDPPVCQHLPCRNGGTCISDAEDWYCECTPLYSGRLCQFTACQWSPCGHGATCIPKSHLEAVCLCPYGRQGLLCDEAINITRARFSGTDEFGYTSFIAYSSIPSLSLYYEFQLKLTFADNVSALKDNLILFSGQKGQGIDGDDFLVLGIRNGRIVHKFNLGSGVGTIVSDRVNRSVDIHTVNFGRSLRTGWLKVDGKRNKTGTSHGHLAGLNALSHVFVGGYNEYTPELLPLGSRFRNGFQGCIFDLEFRTRRDGKFVPLGKPEGHPNSGRSVGQCGVTPCALVTCRNGGVCVDSGSSVYCHCPFGWKGALCSETVSVCDAEHRPPPLCAYGSTCVPLPEGYTCLCPLGTGGLHCQQAMSISDPFFSGNQLSWMSFAPVNIRHSTDVRLQFQTLSPEGILFYTAQHLSAQAGDFFCVSLTSGFVQLRYNLGSGTNVLQSTNKIDPSGGTWHMVKAGRMGHQGYLVLDGVEVKLNDTEGAMTTLDVATDLFVGGVSDLSSISTFAVENAPVGFTGGLRELILNGHDFDLSEAGAVGGANVGDWDGTACGYKVCQNGGRCSTLSSVSTELFACACPLPWIGQVCDQSVYCVNNLCQHGALCSAVNGSYDCMCTLGWVGTHCEVQLGPTMTSLRFVGKSYTKYRDPKFNTRNLRYTQVSFNFTTKENEGLILWMGRAEHDDDDYLAVGIQGGHLKIAVNLGEKFSQPITFRNVTLCCNKWHYLNVSLNVTLMQVFLGGERVLFEDVDPFERYVAMNYAGQMYFGGFELHRNISTVTSGLFTKGFMGDLKDVRLYQDSKPLQFLQNSEGVNMFKGNV</sequence>
<evidence type="ECO:0000259" key="8">
    <source>
        <dbReference type="PROSITE" id="PS50025"/>
    </source>
</evidence>
<feature type="domain" description="EGF-like" evidence="9">
    <location>
        <begin position="57"/>
        <end position="95"/>
    </location>
</feature>
<keyword evidence="4" id="KW-0106">Calcium</keyword>
<feature type="disulfide bond" evidence="7">
    <location>
        <begin position="315"/>
        <end position="324"/>
    </location>
</feature>
<dbReference type="Proteomes" id="UP001557470">
    <property type="component" value="Unassembled WGS sequence"/>
</dbReference>
<feature type="domain" description="EGF-like" evidence="9">
    <location>
        <begin position="474"/>
        <end position="511"/>
    </location>
</feature>
<feature type="domain" description="Laminin G" evidence="8">
    <location>
        <begin position="578"/>
        <end position="758"/>
    </location>
</feature>
<keyword evidence="1 7" id="KW-0245">EGF-like domain</keyword>
<dbReference type="SUPFAM" id="SSF49899">
    <property type="entry name" value="Concanavalin A-like lectins/glucanases"/>
    <property type="match status" value="5"/>
</dbReference>
<feature type="domain" description="EGF-like" evidence="9">
    <location>
        <begin position="1067"/>
        <end position="1103"/>
    </location>
</feature>
<dbReference type="Pfam" id="PF00008">
    <property type="entry name" value="EGF"/>
    <property type="match status" value="7"/>
</dbReference>
<feature type="domain" description="EGF-like" evidence="9">
    <location>
        <begin position="1342"/>
        <end position="1378"/>
    </location>
</feature>
<feature type="disulfide bond" evidence="7">
    <location>
        <begin position="1638"/>
        <end position="1647"/>
    </location>
</feature>
<feature type="disulfide bond" evidence="7">
    <location>
        <begin position="424"/>
        <end position="433"/>
    </location>
</feature>
<dbReference type="CDD" id="cd00054">
    <property type="entry name" value="EGF_CA"/>
    <property type="match status" value="14"/>
</dbReference>
<feature type="disulfide bond" evidence="7">
    <location>
        <begin position="1130"/>
        <end position="1139"/>
    </location>
</feature>
<dbReference type="Pfam" id="PF02210">
    <property type="entry name" value="Laminin_G_2"/>
    <property type="match status" value="4"/>
</dbReference>
<feature type="disulfide bond" evidence="7">
    <location>
        <begin position="478"/>
        <end position="488"/>
    </location>
</feature>
<evidence type="ECO:0000256" key="4">
    <source>
        <dbReference type="ARBA" id="ARBA00022837"/>
    </source>
</evidence>
<feature type="disulfide bond" evidence="7">
    <location>
        <begin position="1411"/>
        <end position="1420"/>
    </location>
</feature>
<feature type="disulfide bond" evidence="7">
    <location>
        <begin position="1675"/>
        <end position="1684"/>
    </location>
</feature>
<dbReference type="InterPro" id="IPR013032">
    <property type="entry name" value="EGF-like_CS"/>
</dbReference>
<dbReference type="PROSITE" id="PS00010">
    <property type="entry name" value="ASX_HYDROXYL"/>
    <property type="match status" value="8"/>
</dbReference>
<feature type="domain" description="Laminin G" evidence="8">
    <location>
        <begin position="889"/>
        <end position="1071"/>
    </location>
</feature>
<gene>
    <name evidence="10" type="ORF">UPYG_G00134300</name>
</gene>
<feature type="domain" description="EGF-like" evidence="9">
    <location>
        <begin position="97"/>
        <end position="136"/>
    </location>
</feature>
<dbReference type="GO" id="GO:0050877">
    <property type="term" value="P:nervous system process"/>
    <property type="evidence" value="ECO:0007669"/>
    <property type="project" value="UniProtKB-ARBA"/>
</dbReference>
<feature type="domain" description="EGF-like" evidence="9">
    <location>
        <begin position="1104"/>
        <end position="1140"/>
    </location>
</feature>
<feature type="disulfide bond" evidence="7">
    <location>
        <begin position="859"/>
        <end position="868"/>
    </location>
</feature>
<dbReference type="InterPro" id="IPR018097">
    <property type="entry name" value="EGF_Ca-bd_CS"/>
</dbReference>
<reference evidence="10 11" key="1">
    <citation type="submission" date="2024-06" db="EMBL/GenBank/DDBJ databases">
        <authorList>
            <person name="Pan Q."/>
            <person name="Wen M."/>
            <person name="Jouanno E."/>
            <person name="Zahm M."/>
            <person name="Klopp C."/>
            <person name="Cabau C."/>
            <person name="Louis A."/>
            <person name="Berthelot C."/>
            <person name="Parey E."/>
            <person name="Roest Crollius H."/>
            <person name="Montfort J."/>
            <person name="Robinson-Rechavi M."/>
            <person name="Bouchez O."/>
            <person name="Lampietro C."/>
            <person name="Lopez Roques C."/>
            <person name="Donnadieu C."/>
            <person name="Postlethwait J."/>
            <person name="Bobe J."/>
            <person name="Verreycken H."/>
            <person name="Guiguen Y."/>
        </authorList>
    </citation>
    <scope>NUCLEOTIDE SEQUENCE [LARGE SCALE GENOMIC DNA]</scope>
    <source>
        <strain evidence="10">Up_M1</strain>
        <tissue evidence="10">Testis</tissue>
    </source>
</reference>